<organism evidence="3 4">
    <name type="scientific">Marinomonas pollencensis</name>
    <dbReference type="NCBI Taxonomy" id="491954"/>
    <lineage>
        <taxon>Bacteria</taxon>
        <taxon>Pseudomonadati</taxon>
        <taxon>Pseudomonadota</taxon>
        <taxon>Gammaproteobacteria</taxon>
        <taxon>Oceanospirillales</taxon>
        <taxon>Oceanospirillaceae</taxon>
        <taxon>Marinomonas</taxon>
    </lineage>
</organism>
<dbReference type="GO" id="GO:0006145">
    <property type="term" value="P:purine nucleobase catabolic process"/>
    <property type="evidence" value="ECO:0007669"/>
    <property type="project" value="TreeGrafter"/>
</dbReference>
<dbReference type="InterPro" id="IPR032466">
    <property type="entry name" value="Metal_Hydrolase"/>
</dbReference>
<dbReference type="GO" id="GO:0004151">
    <property type="term" value="F:dihydroorotase activity"/>
    <property type="evidence" value="ECO:0007669"/>
    <property type="project" value="InterPro"/>
</dbReference>
<proteinExistence type="predicted"/>
<dbReference type="Gene3D" id="2.30.40.10">
    <property type="entry name" value="Urease, subunit C, domain 1"/>
    <property type="match status" value="1"/>
</dbReference>
<evidence type="ECO:0000313" key="3">
    <source>
        <dbReference type="EMBL" id="REG83649.1"/>
    </source>
</evidence>
<gene>
    <name evidence="3" type="ORF">DFP81_10515</name>
</gene>
<dbReference type="Pfam" id="PF12890">
    <property type="entry name" value="DHOase"/>
    <property type="match status" value="1"/>
</dbReference>
<keyword evidence="4" id="KW-1185">Reference proteome</keyword>
<evidence type="ECO:0000256" key="1">
    <source>
        <dbReference type="ARBA" id="ARBA00022975"/>
    </source>
</evidence>
<dbReference type="RefSeq" id="WP_115897346.1">
    <property type="nucleotide sequence ID" value="NZ_QUNG01000005.1"/>
</dbReference>
<dbReference type="Gene3D" id="3.20.20.140">
    <property type="entry name" value="Metal-dependent hydrolases"/>
    <property type="match status" value="1"/>
</dbReference>
<accession>A0A3E0DND1</accession>
<dbReference type="GO" id="GO:0046872">
    <property type="term" value="F:metal ion binding"/>
    <property type="evidence" value="ECO:0007669"/>
    <property type="project" value="InterPro"/>
</dbReference>
<dbReference type="InterPro" id="IPR024403">
    <property type="entry name" value="DHOase_cat"/>
</dbReference>
<reference evidence="3 4" key="1">
    <citation type="submission" date="2018-08" db="EMBL/GenBank/DDBJ databases">
        <title>Genomic Encyclopedia of Type Strains, Phase III (KMG-III): the genomes of soil and plant-associated and newly described type strains.</title>
        <authorList>
            <person name="Whitman W."/>
        </authorList>
    </citation>
    <scope>NUCLEOTIDE SEQUENCE [LARGE SCALE GENOMIC DNA]</scope>
    <source>
        <strain evidence="3 4">CECT 7375</strain>
    </source>
</reference>
<dbReference type="NCBIfam" id="NF006838">
    <property type="entry name" value="PRK09357.1-3"/>
    <property type="match status" value="1"/>
</dbReference>
<dbReference type="InterPro" id="IPR050138">
    <property type="entry name" value="DHOase/Allantoinase_Hydrolase"/>
</dbReference>
<name>A0A3E0DND1_9GAMM</name>
<feature type="domain" description="Dihydroorotase catalytic" evidence="2">
    <location>
        <begin position="53"/>
        <end position="235"/>
    </location>
</feature>
<evidence type="ECO:0000259" key="2">
    <source>
        <dbReference type="Pfam" id="PF12890"/>
    </source>
</evidence>
<dbReference type="EMBL" id="QUNG01000005">
    <property type="protein sequence ID" value="REG83649.1"/>
    <property type="molecule type" value="Genomic_DNA"/>
</dbReference>
<dbReference type="OrthoDB" id="5687299at2"/>
<dbReference type="AlphaFoldDB" id="A0A3E0DND1"/>
<comment type="caution">
    <text evidence="3">The sequence shown here is derived from an EMBL/GenBank/DDBJ whole genome shotgun (WGS) entry which is preliminary data.</text>
</comment>
<dbReference type="GO" id="GO:0005737">
    <property type="term" value="C:cytoplasm"/>
    <property type="evidence" value="ECO:0007669"/>
    <property type="project" value="TreeGrafter"/>
</dbReference>
<protein>
    <submittedName>
        <fullName evidence="3">Dihydroorotase</fullName>
    </submittedName>
</protein>
<keyword evidence="1" id="KW-0665">Pyrimidine biosynthesis</keyword>
<sequence length="425" mass="45019">MKLRVQNGRVIDPSQALDRVTDLYIENQKIAAIGEAPAGFEEAEVVDAQGLWVLPGLVDLAVALREPGYTQKGSIATEGRAAVSGGVTTLVCPPDTNPIVDTPAVAALIQDKADEAGMANVFPLGALTQGLNGAHLSNMVSLTDAGCVALSNHRRPMASTKVLSRALEYAATHDLLVVFQPDEGSLSEGGCAHEGLMSTMHGLAGIPETAETVALMRDLLLVEKTGVRAHFARLSCAKSVEMIADARASGLDVSADVAVHNLLLSDQVLNQFNGHYHVLPPLRSEGDRLTLIEGIKAGVISAICSDHQPHEKMAKVAPFAATEPGMANVEVLLPLAMQLMDEGDLDLATVLSCLTAGPASCFGLEAGTLSVGSFADFVLFDSTAQWEWTLENRKTKGQNSPYLDDHFTGRVMATFISGQRVYQLV</sequence>
<dbReference type="Proteomes" id="UP000256542">
    <property type="component" value="Unassembled WGS sequence"/>
</dbReference>
<dbReference type="NCBIfam" id="TIGR00857">
    <property type="entry name" value="pyrC_multi"/>
    <property type="match status" value="1"/>
</dbReference>
<dbReference type="PANTHER" id="PTHR43668">
    <property type="entry name" value="ALLANTOINASE"/>
    <property type="match status" value="1"/>
</dbReference>
<dbReference type="NCBIfam" id="NF005791">
    <property type="entry name" value="PRK07627.1"/>
    <property type="match status" value="1"/>
</dbReference>
<dbReference type="PANTHER" id="PTHR43668:SF2">
    <property type="entry name" value="ALLANTOINASE"/>
    <property type="match status" value="1"/>
</dbReference>
<evidence type="ECO:0000313" key="4">
    <source>
        <dbReference type="Proteomes" id="UP000256542"/>
    </source>
</evidence>
<dbReference type="CDD" id="cd01317">
    <property type="entry name" value="DHOase_IIa"/>
    <property type="match status" value="1"/>
</dbReference>
<dbReference type="GO" id="GO:0004038">
    <property type="term" value="F:allantoinase activity"/>
    <property type="evidence" value="ECO:0007669"/>
    <property type="project" value="TreeGrafter"/>
</dbReference>
<dbReference type="SUPFAM" id="SSF51338">
    <property type="entry name" value="Composite domain of metallo-dependent hydrolases"/>
    <property type="match status" value="1"/>
</dbReference>
<dbReference type="InterPro" id="IPR011059">
    <property type="entry name" value="Metal-dep_hydrolase_composite"/>
</dbReference>
<dbReference type="SUPFAM" id="SSF51556">
    <property type="entry name" value="Metallo-dependent hydrolases"/>
    <property type="match status" value="1"/>
</dbReference>
<dbReference type="InterPro" id="IPR004722">
    <property type="entry name" value="DHOase"/>
</dbReference>
<dbReference type="GO" id="GO:0006221">
    <property type="term" value="P:pyrimidine nucleotide biosynthetic process"/>
    <property type="evidence" value="ECO:0007669"/>
    <property type="project" value="UniProtKB-KW"/>
</dbReference>